<evidence type="ECO:0000259" key="3">
    <source>
        <dbReference type="Pfam" id="PF02771"/>
    </source>
</evidence>
<dbReference type="Pfam" id="PF08028">
    <property type="entry name" value="Acyl-CoA_dh_2"/>
    <property type="match status" value="1"/>
</dbReference>
<dbReference type="InterPro" id="IPR009100">
    <property type="entry name" value="AcylCoA_DH/oxidase_NM_dom_sf"/>
</dbReference>
<dbReference type="PANTHER" id="PTHR43884:SF12">
    <property type="entry name" value="ISOVALERYL-COA DEHYDROGENASE, MITOCHONDRIAL-RELATED"/>
    <property type="match status" value="1"/>
</dbReference>
<dbReference type="InterPro" id="IPR036250">
    <property type="entry name" value="AcylCo_DH-like_C"/>
</dbReference>
<protein>
    <recommendedName>
        <fullName evidence="7">Acyl-CoA dehydrogenase</fullName>
    </recommendedName>
</protein>
<keyword evidence="1" id="KW-0560">Oxidoreductase</keyword>
<evidence type="ECO:0008006" key="7">
    <source>
        <dbReference type="Google" id="ProtNLM"/>
    </source>
</evidence>
<feature type="domain" description="Acyl-CoA dehydrogenase/oxidase N-terminal" evidence="3">
    <location>
        <begin position="69"/>
        <end position="143"/>
    </location>
</feature>
<dbReference type="Gene3D" id="1.20.140.10">
    <property type="entry name" value="Butyryl-CoA Dehydrogenase, subunit A, domain 3"/>
    <property type="match status" value="1"/>
</dbReference>
<dbReference type="OrthoDB" id="2986495at2"/>
<reference evidence="5 6" key="1">
    <citation type="submission" date="2019-11" db="EMBL/GenBank/DDBJ databases">
        <title>The genome sequence of Methylocystis heyeri.</title>
        <authorList>
            <person name="Oshkin I.Y."/>
            <person name="Miroshnikov K."/>
            <person name="Dedysh S.N."/>
        </authorList>
    </citation>
    <scope>NUCLEOTIDE SEQUENCE [LARGE SCALE GENOMIC DNA]</scope>
    <source>
        <strain evidence="5 6">H2</strain>
    </source>
</reference>
<dbReference type="InterPro" id="IPR046373">
    <property type="entry name" value="Acyl-CoA_Oxase/DH_mid-dom_sf"/>
</dbReference>
<name>A0A6B8K9A8_9HYPH</name>
<accession>A0A6B8K9A8</accession>
<evidence type="ECO:0000256" key="1">
    <source>
        <dbReference type="ARBA" id="ARBA00023002"/>
    </source>
</evidence>
<dbReference type="Pfam" id="PF02771">
    <property type="entry name" value="Acyl-CoA_dh_N"/>
    <property type="match status" value="1"/>
</dbReference>
<sequence>MARDQSAGVRRRRRASMRPAGLREKITRGERQFAARVRPTASPSLCANIFESRKKGKAAMQQIDSILDAVRRIEPVIRENAPAAERDRRLAAPAAAAMREAGLYRLWRPKALGGLEVDPVTGFRVIEELARIDSAASWNLQVSIAHDLFGPWFGDAAAREIFGGDAITVGGQQPARRAVPVEGGYLLSGKTPFVSGAHQATAYIGYANIVENGELRRGADGTPETLLVACPAKDAQIVDNWNVIGMRGTGSHDVEMHDAFIPAHWTVPWAPLQKPGSAYQGPLYRLTVWPAIAALTPPALGIARAAVDEAVALATAKTPAFGARALKDNSVVQSQLARAEARLCAGRALFYQTFAEAYREAVAGRPIDIGLKAKMQLAMTHAMLEAAAAVDIVHEIVGASGVRDEYSFSRHFRDIHVITQHGFINSAKLQGVGQIMLGLAPDWPFFAF</sequence>
<dbReference type="InterPro" id="IPR013786">
    <property type="entry name" value="AcylCoA_DH/ox_N"/>
</dbReference>
<feature type="domain" description="Acyl-CoA dehydrogenase C-terminal" evidence="4">
    <location>
        <begin position="296"/>
        <end position="425"/>
    </location>
</feature>
<dbReference type="InterPro" id="IPR037069">
    <property type="entry name" value="AcylCoA_DH/ox_N_sf"/>
</dbReference>
<dbReference type="PANTHER" id="PTHR43884">
    <property type="entry name" value="ACYL-COA DEHYDROGENASE"/>
    <property type="match status" value="1"/>
</dbReference>
<dbReference type="SUPFAM" id="SSF56645">
    <property type="entry name" value="Acyl-CoA dehydrogenase NM domain-like"/>
    <property type="match status" value="1"/>
</dbReference>
<proteinExistence type="predicted"/>
<dbReference type="Proteomes" id="UP000309061">
    <property type="component" value="Chromosome"/>
</dbReference>
<evidence type="ECO:0000256" key="2">
    <source>
        <dbReference type="SAM" id="MobiDB-lite"/>
    </source>
</evidence>
<dbReference type="AlphaFoldDB" id="A0A6B8K9A8"/>
<evidence type="ECO:0000313" key="6">
    <source>
        <dbReference type="Proteomes" id="UP000309061"/>
    </source>
</evidence>
<evidence type="ECO:0000259" key="4">
    <source>
        <dbReference type="Pfam" id="PF08028"/>
    </source>
</evidence>
<dbReference type="SUPFAM" id="SSF47203">
    <property type="entry name" value="Acyl-CoA dehydrogenase C-terminal domain-like"/>
    <property type="match status" value="1"/>
</dbReference>
<dbReference type="InterPro" id="IPR013107">
    <property type="entry name" value="Acyl-CoA_DH_C"/>
</dbReference>
<feature type="region of interest" description="Disordered" evidence="2">
    <location>
        <begin position="1"/>
        <end position="20"/>
    </location>
</feature>
<organism evidence="5 6">
    <name type="scientific">Methylocystis heyeri</name>
    <dbReference type="NCBI Taxonomy" id="391905"/>
    <lineage>
        <taxon>Bacteria</taxon>
        <taxon>Pseudomonadati</taxon>
        <taxon>Pseudomonadota</taxon>
        <taxon>Alphaproteobacteria</taxon>
        <taxon>Hyphomicrobiales</taxon>
        <taxon>Methylocystaceae</taxon>
        <taxon>Methylocystis</taxon>
    </lineage>
</organism>
<dbReference type="GO" id="GO:0050660">
    <property type="term" value="F:flavin adenine dinucleotide binding"/>
    <property type="evidence" value="ECO:0007669"/>
    <property type="project" value="InterPro"/>
</dbReference>
<keyword evidence="6" id="KW-1185">Reference proteome</keyword>
<dbReference type="EMBL" id="CP046052">
    <property type="protein sequence ID" value="QGM44676.1"/>
    <property type="molecule type" value="Genomic_DNA"/>
</dbReference>
<dbReference type="Gene3D" id="1.10.540.10">
    <property type="entry name" value="Acyl-CoA dehydrogenase/oxidase, N-terminal domain"/>
    <property type="match status" value="1"/>
</dbReference>
<dbReference type="Gene3D" id="2.40.110.10">
    <property type="entry name" value="Butyryl-CoA Dehydrogenase, subunit A, domain 2"/>
    <property type="match status" value="1"/>
</dbReference>
<evidence type="ECO:0000313" key="5">
    <source>
        <dbReference type="EMBL" id="QGM44676.1"/>
    </source>
</evidence>
<dbReference type="GO" id="GO:0003995">
    <property type="term" value="F:acyl-CoA dehydrogenase activity"/>
    <property type="evidence" value="ECO:0007669"/>
    <property type="project" value="TreeGrafter"/>
</dbReference>
<gene>
    <name evidence="5" type="ORF">H2LOC_002660</name>
</gene>
<dbReference type="KEGG" id="mhey:H2LOC_002660"/>